<feature type="binding site" evidence="6">
    <location>
        <position position="460"/>
    </location>
    <ligand>
        <name>Mg(2+)</name>
        <dbReference type="ChEBI" id="CHEBI:18420"/>
    </ligand>
</feature>
<proteinExistence type="inferred from homology"/>
<dbReference type="NCBIfam" id="NF003918">
    <property type="entry name" value="PRK05443.1-2"/>
    <property type="match status" value="1"/>
</dbReference>
<reference evidence="9" key="1">
    <citation type="submission" date="2019-06" db="EMBL/GenBank/DDBJ databases">
        <title>Complete genome sequence of Methylogaea oryzae strain JCM16910.</title>
        <authorList>
            <person name="Asakawa S."/>
        </authorList>
    </citation>
    <scope>NUCLEOTIDE SEQUENCE</scope>
    <source>
        <strain evidence="9">E10</strain>
    </source>
</reference>
<evidence type="ECO:0000256" key="1">
    <source>
        <dbReference type="ARBA" id="ARBA00022553"/>
    </source>
</evidence>
<feature type="active site" description="Phosphohistidine intermediate" evidence="6">
    <location>
        <position position="520"/>
    </location>
</feature>
<evidence type="ECO:0000256" key="7">
    <source>
        <dbReference type="RuleBase" id="RU003800"/>
    </source>
</evidence>
<comment type="similarity">
    <text evidence="6 7">Belongs to the polyphosphate kinase 1 (PPK1) family.</text>
</comment>
<feature type="domain" description="Helix-hairpin-helix DNA-binding motif class 1" evidence="8">
    <location>
        <begin position="34"/>
        <end position="53"/>
    </location>
</feature>
<comment type="PTM">
    <text evidence="6 7">An intermediate of this reaction is the autophosphorylated ppk in which a phosphate is covalently linked to a histidine residue through a N-P bond.</text>
</comment>
<dbReference type="GO" id="GO:0003677">
    <property type="term" value="F:DNA binding"/>
    <property type="evidence" value="ECO:0007669"/>
    <property type="project" value="InterPro"/>
</dbReference>
<dbReference type="EMBL" id="AP019782">
    <property type="protein sequence ID" value="BBL71040.1"/>
    <property type="molecule type" value="Genomic_DNA"/>
</dbReference>
<dbReference type="InterPro" id="IPR003414">
    <property type="entry name" value="PP_kinase"/>
</dbReference>
<dbReference type="PANTHER" id="PTHR30218">
    <property type="entry name" value="POLYPHOSPHATE KINASE"/>
    <property type="match status" value="1"/>
</dbReference>
<feature type="binding site" evidence="6">
    <location>
        <position position="553"/>
    </location>
    <ligand>
        <name>ATP</name>
        <dbReference type="ChEBI" id="CHEBI:30616"/>
    </ligand>
</feature>
<dbReference type="GO" id="GO:0006799">
    <property type="term" value="P:polyphosphate biosynthetic process"/>
    <property type="evidence" value="ECO:0007669"/>
    <property type="project" value="UniProtKB-UniRule"/>
</dbReference>
<dbReference type="Pfam" id="PF14520">
    <property type="entry name" value="HHH_5"/>
    <property type="match status" value="1"/>
</dbReference>
<evidence type="ECO:0000256" key="5">
    <source>
        <dbReference type="ARBA" id="ARBA00022840"/>
    </source>
</evidence>
<dbReference type="SMART" id="SM00278">
    <property type="entry name" value="HhH1"/>
    <property type="match status" value="2"/>
</dbReference>
<dbReference type="InterPro" id="IPR025198">
    <property type="entry name" value="PPK_N_dom"/>
</dbReference>
<feature type="domain" description="Helix-hairpin-helix DNA-binding motif class 1" evidence="8">
    <location>
        <begin position="1"/>
        <end position="20"/>
    </location>
</feature>
<dbReference type="HAMAP" id="MF_00347">
    <property type="entry name" value="Polyphosphate_kinase"/>
    <property type="match status" value="1"/>
</dbReference>
<evidence type="ECO:0000313" key="10">
    <source>
        <dbReference type="Proteomes" id="UP000824988"/>
    </source>
</evidence>
<keyword evidence="6" id="KW-0479">Metal-binding</keyword>
<keyword evidence="6" id="KW-0460">Magnesium</keyword>
<gene>
    <name evidence="6 9" type="primary">ppk</name>
    <name evidence="9" type="ORF">MoryE10_16460</name>
</gene>
<dbReference type="RefSeq" id="WP_221048797.1">
    <property type="nucleotide sequence ID" value="NZ_AP019782.1"/>
</dbReference>
<dbReference type="GO" id="GO:0006281">
    <property type="term" value="P:DNA repair"/>
    <property type="evidence" value="ECO:0007669"/>
    <property type="project" value="InterPro"/>
</dbReference>
<dbReference type="PANTHER" id="PTHR30218:SF0">
    <property type="entry name" value="POLYPHOSPHATE KINASE"/>
    <property type="match status" value="1"/>
</dbReference>
<dbReference type="GO" id="GO:0009358">
    <property type="term" value="C:polyphosphate kinase complex"/>
    <property type="evidence" value="ECO:0007669"/>
    <property type="project" value="InterPro"/>
</dbReference>
<dbReference type="Pfam" id="PF13089">
    <property type="entry name" value="PP_kinase_N"/>
    <property type="match status" value="1"/>
</dbReference>
<dbReference type="InterPro" id="IPR024953">
    <property type="entry name" value="PP_kinase_middle"/>
</dbReference>
<dbReference type="GO" id="GO:0005524">
    <property type="term" value="F:ATP binding"/>
    <property type="evidence" value="ECO:0007669"/>
    <property type="project" value="UniProtKB-KW"/>
</dbReference>
<keyword evidence="1 6" id="KW-0597">Phosphoprotein</keyword>
<dbReference type="EC" id="2.7.4.1" evidence="6 7"/>
<comment type="catalytic activity">
    <reaction evidence="6 7">
        <text>[phosphate](n) + ATP = [phosphate](n+1) + ADP</text>
        <dbReference type="Rhea" id="RHEA:19573"/>
        <dbReference type="Rhea" id="RHEA-COMP:9859"/>
        <dbReference type="Rhea" id="RHEA-COMP:14280"/>
        <dbReference type="ChEBI" id="CHEBI:16838"/>
        <dbReference type="ChEBI" id="CHEBI:30616"/>
        <dbReference type="ChEBI" id="CHEBI:456216"/>
        <dbReference type="EC" id="2.7.4.1"/>
    </reaction>
</comment>
<keyword evidence="5 6" id="KW-0067">ATP-binding</keyword>
<dbReference type="NCBIfam" id="NF003921">
    <property type="entry name" value="PRK05443.2-2"/>
    <property type="match status" value="1"/>
</dbReference>
<dbReference type="GO" id="GO:0008976">
    <property type="term" value="F:polyphosphate kinase activity"/>
    <property type="evidence" value="ECO:0007669"/>
    <property type="project" value="UniProtKB-UniRule"/>
</dbReference>
<dbReference type="InterPro" id="IPR025200">
    <property type="entry name" value="PPK_C_dom2"/>
</dbReference>
<feature type="binding site" evidence="6">
    <location>
        <position position="490"/>
    </location>
    <ligand>
        <name>Mg(2+)</name>
        <dbReference type="ChEBI" id="CHEBI:18420"/>
    </ligand>
</feature>
<keyword evidence="2 6" id="KW-0808">Transferase</keyword>
<dbReference type="Proteomes" id="UP000824988">
    <property type="component" value="Chromosome"/>
</dbReference>
<dbReference type="CDD" id="cd09168">
    <property type="entry name" value="PLDc_PaPPK1_C2_like"/>
    <property type="match status" value="1"/>
</dbReference>
<keyword evidence="4 6" id="KW-0418">Kinase</keyword>
<dbReference type="GO" id="GO:0046872">
    <property type="term" value="F:metal ion binding"/>
    <property type="evidence" value="ECO:0007669"/>
    <property type="project" value="UniProtKB-KW"/>
</dbReference>
<protein>
    <recommendedName>
        <fullName evidence="6 7">Polyphosphate kinase</fullName>
        <ecNumber evidence="6 7">2.7.4.1</ecNumber>
    </recommendedName>
    <alternativeName>
        <fullName evidence="6">ATP-polyphosphate phosphotransferase</fullName>
    </alternativeName>
    <alternativeName>
        <fullName evidence="6">Polyphosphoric acid kinase</fullName>
    </alternativeName>
</protein>
<dbReference type="Pfam" id="PF02503">
    <property type="entry name" value="PP_kinase"/>
    <property type="match status" value="1"/>
</dbReference>
<evidence type="ECO:0000313" key="9">
    <source>
        <dbReference type="EMBL" id="BBL71040.1"/>
    </source>
</evidence>
<evidence type="ECO:0000256" key="3">
    <source>
        <dbReference type="ARBA" id="ARBA00022741"/>
    </source>
</evidence>
<comment type="function">
    <text evidence="6 7">Catalyzes the reversible transfer of the terminal phosphate of ATP to form a long-chain polyphosphate (polyP).</text>
</comment>
<dbReference type="NCBIfam" id="TIGR03705">
    <property type="entry name" value="poly_P_kin"/>
    <property type="match status" value="1"/>
</dbReference>
<dbReference type="Pfam" id="PF17941">
    <property type="entry name" value="PP_kinase_C_1"/>
    <property type="match status" value="1"/>
</dbReference>
<dbReference type="Pfam" id="PF13090">
    <property type="entry name" value="PP_kinase_C"/>
    <property type="match status" value="1"/>
</dbReference>
<accession>A0A8D5AMF3</accession>
<evidence type="ECO:0000256" key="4">
    <source>
        <dbReference type="ARBA" id="ARBA00022777"/>
    </source>
</evidence>
<dbReference type="InterPro" id="IPR041108">
    <property type="entry name" value="PP_kinase_C_1"/>
</dbReference>
<name>A0A8D5AMF3_9GAMM</name>
<dbReference type="NCBIfam" id="NF003917">
    <property type="entry name" value="PRK05443.1-1"/>
    <property type="match status" value="1"/>
</dbReference>
<organism evidence="9 10">
    <name type="scientific">Methylogaea oryzae</name>
    <dbReference type="NCBI Taxonomy" id="1295382"/>
    <lineage>
        <taxon>Bacteria</taxon>
        <taxon>Pseudomonadati</taxon>
        <taxon>Pseudomonadota</taxon>
        <taxon>Gammaproteobacteria</taxon>
        <taxon>Methylococcales</taxon>
        <taxon>Methylococcaceae</taxon>
        <taxon>Methylogaea</taxon>
    </lineage>
</organism>
<keyword evidence="3 6" id="KW-0547">Nucleotide-binding</keyword>
<evidence type="ECO:0000259" key="8">
    <source>
        <dbReference type="SMART" id="SM00278"/>
    </source>
</evidence>
<feature type="binding site" evidence="6">
    <location>
        <position position="677"/>
    </location>
    <ligand>
        <name>ATP</name>
        <dbReference type="ChEBI" id="CHEBI:30616"/>
    </ligand>
</feature>
<comment type="cofactor">
    <cofactor evidence="6">
        <name>Mg(2+)</name>
        <dbReference type="ChEBI" id="CHEBI:18420"/>
    </cofactor>
</comment>
<keyword evidence="10" id="KW-1185">Reference proteome</keyword>
<feature type="binding site" evidence="6">
    <location>
        <position position="130"/>
    </location>
    <ligand>
        <name>ATP</name>
        <dbReference type="ChEBI" id="CHEBI:30616"/>
    </ligand>
</feature>
<dbReference type="AlphaFoldDB" id="A0A8D5AMF3"/>
<dbReference type="KEGG" id="moz:MoryE10_16460"/>
<evidence type="ECO:0000256" key="6">
    <source>
        <dbReference type="HAMAP-Rule" id="MF_00347"/>
    </source>
</evidence>
<sequence>MSLANVKGVGKSTQAVLADHGIFSVEELAAADTERLAKIPGFSKAKAQRIVLAAKALVGNLAKARFSRSLQSDADSHPAAGAPISLTSPELYINREMSLLEFNYRVLAQAEDVGTPLLERLNFLCISCSNMDEFFEVRVASVLQKADLGSTQSETDNLSPHELLPVIGARAHELVAEQYRVLNQVILPALENEGIRFIRRGEWNDAQLAWLKSYFDEELQPILSPIGLDSAHPFPRILNKSLNFIVSLGGKDAFGRNIDTAILQAPRALPRIVQLPREVSGGPHDFVFLSSIIHAFADELFQGMKVKGCWQFRVTRNSELYLDEEATDDLLMAVEGELATRNYGDEVRLEVAANCPDDMVDYLQEQFNMTRDRLYRVDGPVNLSRLRAIYDLVDRPDLKYPSFVPGCPSQLLSSGDIFQALRRRDILLHHPYESFTPVVEMIRQAAIDPDVLAIKQTLYRTGPNSAIVDALAAAARNGKEVTVVIELLARFDEQANISLANRLQEAGAQVVYGIVGYKTHAKMLLILRREQKQLRYYVHLGTGNYHPSTAKFYTDYGLFSADPELGEEVRKVFVQLTSLGRMSKLHKLYQSPFTLHKALLDKIEREAEHAAAGRPARIVIKVNSVVEPLLIQALYRASMAGVDIKLIVRGVCCLRPGVAGVSERIEVRSIVGRFLEHSRVFSFENGGEPEVYLASADLMDRNMFRRVEVCFPVQSKKLQTRIRGDLEFYLKDDSQAWLLQADGSYRRLAPQEGQGFQAQTALLEALKK</sequence>
<dbReference type="PIRSF" id="PIRSF015589">
    <property type="entry name" value="PP_kinase"/>
    <property type="match status" value="1"/>
</dbReference>
<feature type="binding site" evidence="6">
    <location>
        <position position="649"/>
    </location>
    <ligand>
        <name>ATP</name>
        <dbReference type="ChEBI" id="CHEBI:30616"/>
    </ligand>
</feature>
<evidence type="ECO:0000256" key="2">
    <source>
        <dbReference type="ARBA" id="ARBA00022679"/>
    </source>
</evidence>
<dbReference type="InterPro" id="IPR003583">
    <property type="entry name" value="Hlx-hairpin-Hlx_DNA-bd_motif"/>
</dbReference>